<evidence type="ECO:0000259" key="3">
    <source>
        <dbReference type="Pfam" id="PF08387"/>
    </source>
</evidence>
<dbReference type="Gramene" id="LPERR11G04580.1">
    <property type="protein sequence ID" value="LPERR11G04580.1"/>
    <property type="gene ID" value="LPERR11G04580"/>
</dbReference>
<feature type="domain" description="F-box" evidence="2">
    <location>
        <begin position="22"/>
        <end position="54"/>
    </location>
</feature>
<reference evidence="4" key="3">
    <citation type="submission" date="2015-04" db="UniProtKB">
        <authorList>
            <consortium name="EnsemblPlants"/>
        </authorList>
    </citation>
    <scope>IDENTIFICATION</scope>
</reference>
<dbReference type="Gene3D" id="3.80.10.10">
    <property type="entry name" value="Ribonuclease Inhibitor"/>
    <property type="match status" value="1"/>
</dbReference>
<dbReference type="HOGENOM" id="CLU_022351_1_0_1"/>
<dbReference type="InterPro" id="IPR036047">
    <property type="entry name" value="F-box-like_dom_sf"/>
</dbReference>
<dbReference type="eggNOG" id="ENOG502RZR2">
    <property type="taxonomic scope" value="Eukaryota"/>
</dbReference>
<dbReference type="AlphaFoldDB" id="A0A0D9XPU0"/>
<keyword evidence="5" id="KW-1185">Reference proteome</keyword>
<proteinExistence type="predicted"/>
<dbReference type="PANTHER" id="PTHR31900:SF30">
    <property type="entry name" value="SUPERFAMILY PROTEIN, PUTATIVE-RELATED"/>
    <property type="match status" value="1"/>
</dbReference>
<protein>
    <recommendedName>
        <fullName evidence="6">F-box domain-containing protein</fullName>
    </recommendedName>
</protein>
<dbReference type="SUPFAM" id="SSF52047">
    <property type="entry name" value="RNI-like"/>
    <property type="match status" value="1"/>
</dbReference>
<feature type="compositionally biased region" description="Acidic residues" evidence="1">
    <location>
        <begin position="412"/>
        <end position="425"/>
    </location>
</feature>
<dbReference type="Proteomes" id="UP000032180">
    <property type="component" value="Chromosome 11"/>
</dbReference>
<reference evidence="4 5" key="1">
    <citation type="submission" date="2012-08" db="EMBL/GenBank/DDBJ databases">
        <title>Oryza genome evolution.</title>
        <authorList>
            <person name="Wing R.A."/>
        </authorList>
    </citation>
    <scope>NUCLEOTIDE SEQUENCE</scope>
</reference>
<reference evidence="5" key="2">
    <citation type="submission" date="2013-12" db="EMBL/GenBank/DDBJ databases">
        <authorList>
            <person name="Yu Y."/>
            <person name="Lee S."/>
            <person name="de Baynast K."/>
            <person name="Wissotski M."/>
            <person name="Liu L."/>
            <person name="Talag J."/>
            <person name="Goicoechea J."/>
            <person name="Angelova A."/>
            <person name="Jetty R."/>
            <person name="Kudrna D."/>
            <person name="Golser W."/>
            <person name="Rivera L."/>
            <person name="Zhang J."/>
            <person name="Wing R."/>
        </authorList>
    </citation>
    <scope>NUCLEOTIDE SEQUENCE</scope>
</reference>
<feature type="region of interest" description="Disordered" evidence="1">
    <location>
        <begin position="408"/>
        <end position="440"/>
    </location>
</feature>
<dbReference type="Pfam" id="PF08387">
    <property type="entry name" value="FBD"/>
    <property type="match status" value="1"/>
</dbReference>
<dbReference type="InterPro" id="IPR050232">
    <property type="entry name" value="FBL13/AtMIF1-like"/>
</dbReference>
<dbReference type="Pfam" id="PF00646">
    <property type="entry name" value="F-box"/>
    <property type="match status" value="1"/>
</dbReference>
<dbReference type="InterPro" id="IPR001810">
    <property type="entry name" value="F-box_dom"/>
</dbReference>
<feature type="region of interest" description="Disordered" evidence="1">
    <location>
        <begin position="1"/>
        <end position="24"/>
    </location>
</feature>
<dbReference type="PANTHER" id="PTHR31900">
    <property type="entry name" value="F-BOX/RNI SUPERFAMILY PROTEIN-RELATED"/>
    <property type="match status" value="1"/>
</dbReference>
<evidence type="ECO:0000259" key="2">
    <source>
        <dbReference type="Pfam" id="PF00646"/>
    </source>
</evidence>
<organism evidence="4 5">
    <name type="scientific">Leersia perrieri</name>
    <dbReference type="NCBI Taxonomy" id="77586"/>
    <lineage>
        <taxon>Eukaryota</taxon>
        <taxon>Viridiplantae</taxon>
        <taxon>Streptophyta</taxon>
        <taxon>Embryophyta</taxon>
        <taxon>Tracheophyta</taxon>
        <taxon>Spermatophyta</taxon>
        <taxon>Magnoliopsida</taxon>
        <taxon>Liliopsida</taxon>
        <taxon>Poales</taxon>
        <taxon>Poaceae</taxon>
        <taxon>BOP clade</taxon>
        <taxon>Oryzoideae</taxon>
        <taxon>Oryzeae</taxon>
        <taxon>Oryzinae</taxon>
        <taxon>Leersia</taxon>
    </lineage>
</organism>
<evidence type="ECO:0008006" key="6">
    <source>
        <dbReference type="Google" id="ProtNLM"/>
    </source>
</evidence>
<sequence length="525" mass="58906">MATTTSTTTTTTGNPPPRRDRLSDLPDSTLAQVLSHLGSIDATCTSALSTRWRDVHAAVPVIDLVDPKNGDRYGSNISTCFDHQVTAAVLGKADDVKTRTFRLNAFSPPYDLRDQWFAIALESGLEVFDVKLRYWDHSMRRLCPFAVQPNTSADFVESTRNAFISTPPHVFRCDTLRCLRLTNFTLYLPAGKSAMPSLETLCLKKMMAKKMEKKKKKEDCRDPVQRLVSFCPNLVDLTLEECPTVTGLVVASNRLERFAMICCHNATRVVLHTDRLRTLRYRGGLLAGGDEFFSVGDCSGVVALTVDICESLNGKPTRDVIPVTNLIAGCGNNLTFLHLHLRPAMASHSNAFARALCHVPHLRQLSLKGIVQNNQTVREVITLLRNTPNLDVLSLILVRPQKPKPDYHYLDIDDGGSDGDDDDESQNNGGGRGGQESNVDVHVPRSLWDTQVECLHYCLRKINVVNYNGKPYERMLAKYLLSKAWTLEQFSVTLPAKTTIDRRQELTKELKYWRANKRARISYQE</sequence>
<evidence type="ECO:0000313" key="5">
    <source>
        <dbReference type="Proteomes" id="UP000032180"/>
    </source>
</evidence>
<dbReference type="SUPFAM" id="SSF81383">
    <property type="entry name" value="F-box domain"/>
    <property type="match status" value="1"/>
</dbReference>
<accession>A0A0D9XPU0</accession>
<dbReference type="InterPro" id="IPR032675">
    <property type="entry name" value="LRR_dom_sf"/>
</dbReference>
<dbReference type="InterPro" id="IPR006566">
    <property type="entry name" value="FBD"/>
</dbReference>
<name>A0A0D9XPU0_9ORYZ</name>
<dbReference type="EnsemblPlants" id="LPERR11G04580.1">
    <property type="protein sequence ID" value="LPERR11G04580.1"/>
    <property type="gene ID" value="LPERR11G04580"/>
</dbReference>
<dbReference type="STRING" id="77586.A0A0D9XPU0"/>
<evidence type="ECO:0000313" key="4">
    <source>
        <dbReference type="EnsemblPlants" id="LPERR11G04580.1"/>
    </source>
</evidence>
<feature type="compositionally biased region" description="Low complexity" evidence="1">
    <location>
        <begin position="1"/>
        <end position="12"/>
    </location>
</feature>
<evidence type="ECO:0000256" key="1">
    <source>
        <dbReference type="SAM" id="MobiDB-lite"/>
    </source>
</evidence>
<feature type="domain" description="FBD" evidence="3">
    <location>
        <begin position="452"/>
        <end position="488"/>
    </location>
</feature>